<dbReference type="PANTHER" id="PTHR15503">
    <property type="entry name" value="LDOC1 RELATED"/>
    <property type="match status" value="1"/>
</dbReference>
<evidence type="ECO:0000313" key="2">
    <source>
        <dbReference type="EMBL" id="KIO19276.1"/>
    </source>
</evidence>
<proteinExistence type="predicted"/>
<dbReference type="Proteomes" id="UP000054248">
    <property type="component" value="Unassembled WGS sequence"/>
</dbReference>
<dbReference type="AlphaFoldDB" id="A0A0C3Q682"/>
<evidence type="ECO:0008006" key="4">
    <source>
        <dbReference type="Google" id="ProtNLM"/>
    </source>
</evidence>
<organism evidence="2 3">
    <name type="scientific">Tulasnella calospora MUT 4182</name>
    <dbReference type="NCBI Taxonomy" id="1051891"/>
    <lineage>
        <taxon>Eukaryota</taxon>
        <taxon>Fungi</taxon>
        <taxon>Dikarya</taxon>
        <taxon>Basidiomycota</taxon>
        <taxon>Agaricomycotina</taxon>
        <taxon>Agaricomycetes</taxon>
        <taxon>Cantharellales</taxon>
        <taxon>Tulasnellaceae</taxon>
        <taxon>Tulasnella</taxon>
    </lineage>
</organism>
<dbReference type="HOGENOM" id="CLU_1548753_0_0_1"/>
<sequence length="173" mass="19752">MAQAWGEVILKDVLGLQLKRTAIRELDASEQGKGPVWTYAAELRRIIVDIDWNDQAYVHAYQPGLSYAIKEELVHFDKPKTLEKYIALTLKINNRLTKQRLEKAHDQGHRLHQPYRQQPCHIPPPPAPMRVPTLNPAPKKQFDAPNDFSHSQPVPIQVDRARGGPMSAEEKAR</sequence>
<dbReference type="STRING" id="1051891.A0A0C3Q682"/>
<reference evidence="2 3" key="1">
    <citation type="submission" date="2014-04" db="EMBL/GenBank/DDBJ databases">
        <authorList>
            <consortium name="DOE Joint Genome Institute"/>
            <person name="Kuo A."/>
            <person name="Girlanda M."/>
            <person name="Perotto S."/>
            <person name="Kohler A."/>
            <person name="Nagy L.G."/>
            <person name="Floudas D."/>
            <person name="Copeland A."/>
            <person name="Barry K.W."/>
            <person name="Cichocki N."/>
            <person name="Veneault-Fourrey C."/>
            <person name="LaButti K."/>
            <person name="Lindquist E.A."/>
            <person name="Lipzen A."/>
            <person name="Lundell T."/>
            <person name="Morin E."/>
            <person name="Murat C."/>
            <person name="Sun H."/>
            <person name="Tunlid A."/>
            <person name="Henrissat B."/>
            <person name="Grigoriev I.V."/>
            <person name="Hibbett D.S."/>
            <person name="Martin F."/>
            <person name="Nordberg H.P."/>
            <person name="Cantor M.N."/>
            <person name="Hua S.X."/>
        </authorList>
    </citation>
    <scope>NUCLEOTIDE SEQUENCE [LARGE SCALE GENOMIC DNA]</scope>
    <source>
        <strain evidence="2 3">MUT 4182</strain>
    </source>
</reference>
<dbReference type="InterPro" id="IPR032567">
    <property type="entry name" value="RTL1-rel"/>
</dbReference>
<accession>A0A0C3Q682</accession>
<gene>
    <name evidence="2" type="ORF">M407DRAFT_31059</name>
</gene>
<protein>
    <recommendedName>
        <fullName evidence="4">Retrotransposon gag domain-containing protein</fullName>
    </recommendedName>
</protein>
<name>A0A0C3Q682_9AGAM</name>
<keyword evidence="3" id="KW-1185">Reference proteome</keyword>
<feature type="region of interest" description="Disordered" evidence="1">
    <location>
        <begin position="115"/>
        <end position="173"/>
    </location>
</feature>
<dbReference type="OrthoDB" id="3253637at2759"/>
<dbReference type="EMBL" id="KN823230">
    <property type="protein sequence ID" value="KIO19276.1"/>
    <property type="molecule type" value="Genomic_DNA"/>
</dbReference>
<evidence type="ECO:0000256" key="1">
    <source>
        <dbReference type="SAM" id="MobiDB-lite"/>
    </source>
</evidence>
<evidence type="ECO:0000313" key="3">
    <source>
        <dbReference type="Proteomes" id="UP000054248"/>
    </source>
</evidence>
<dbReference type="PANTHER" id="PTHR15503:SF22">
    <property type="entry name" value="TRANSPOSON TY3-I GAG POLYPROTEIN"/>
    <property type="match status" value="1"/>
</dbReference>
<reference evidence="3" key="2">
    <citation type="submission" date="2015-01" db="EMBL/GenBank/DDBJ databases">
        <title>Evolutionary Origins and Diversification of the Mycorrhizal Mutualists.</title>
        <authorList>
            <consortium name="DOE Joint Genome Institute"/>
            <consortium name="Mycorrhizal Genomics Consortium"/>
            <person name="Kohler A."/>
            <person name="Kuo A."/>
            <person name="Nagy L.G."/>
            <person name="Floudas D."/>
            <person name="Copeland A."/>
            <person name="Barry K.W."/>
            <person name="Cichocki N."/>
            <person name="Veneault-Fourrey C."/>
            <person name="LaButti K."/>
            <person name="Lindquist E.A."/>
            <person name="Lipzen A."/>
            <person name="Lundell T."/>
            <person name="Morin E."/>
            <person name="Murat C."/>
            <person name="Riley R."/>
            <person name="Ohm R."/>
            <person name="Sun H."/>
            <person name="Tunlid A."/>
            <person name="Henrissat B."/>
            <person name="Grigoriev I.V."/>
            <person name="Hibbett D.S."/>
            <person name="Martin F."/>
        </authorList>
    </citation>
    <scope>NUCLEOTIDE SEQUENCE [LARGE SCALE GENOMIC DNA]</scope>
    <source>
        <strain evidence="3">MUT 4182</strain>
    </source>
</reference>